<accession>A0A0K1Y9T3</accession>
<proteinExistence type="predicted"/>
<reference evidence="1 2" key="1">
    <citation type="submission" date="2015-06" db="EMBL/GenBank/DDBJ databases">
        <authorList>
            <person name="Narvaez J.M."/>
            <person name="Syed O."/>
            <person name="Smith B.R."/>
            <person name="Layton S.R."/>
            <person name="Bhuiyan S."/>
            <person name="Benjamin R.C."/>
            <person name="Hughes L.E."/>
            <person name="Bradley K.W."/>
            <person name="Asai D.J."/>
            <person name="Bowman C.A."/>
            <person name="Russell D.A."/>
            <person name="Pope W.H."/>
            <person name="Jacobs-Sera D."/>
            <person name="Hendrix R.W."/>
            <person name="Hatfull G.F."/>
        </authorList>
    </citation>
    <scope>NUCLEOTIDE SEQUENCE [LARGE SCALE GENOMIC DNA]</scope>
</reference>
<dbReference type="EMBL" id="KT184390">
    <property type="protein sequence ID" value="AKY03629.1"/>
    <property type="molecule type" value="Genomic_DNA"/>
</dbReference>
<dbReference type="OrthoDB" id="19551at10239"/>
<dbReference type="GeneID" id="26641726"/>
<dbReference type="RefSeq" id="YP_009215400.1">
    <property type="nucleotide sequence ID" value="NC_028976.1"/>
</dbReference>
<dbReference type="KEGG" id="vg:26641726"/>
<evidence type="ECO:0000313" key="1">
    <source>
        <dbReference type="EMBL" id="AKY03629.1"/>
    </source>
</evidence>
<organism evidence="1 2">
    <name type="scientific">Streptomyces phage Izzy</name>
    <dbReference type="NCBI Taxonomy" id="1674926"/>
    <lineage>
        <taxon>Viruses</taxon>
        <taxon>Duplodnaviria</taxon>
        <taxon>Heunggongvirae</taxon>
        <taxon>Uroviricota</taxon>
        <taxon>Caudoviricetes</taxon>
        <taxon>Arquatrovirinae</taxon>
        <taxon>Likavirus</taxon>
        <taxon>Likavirus izzy</taxon>
    </lineage>
</organism>
<keyword evidence="2" id="KW-1185">Reference proteome</keyword>
<dbReference type="Proteomes" id="UP000202851">
    <property type="component" value="Segment"/>
</dbReference>
<name>A0A0K1Y9T3_9CAUD</name>
<gene>
    <name evidence="1" type="ORF">SEA_IZZY_22</name>
</gene>
<sequence>MATPMVFFRGELPAAMTVAYTVPAGKKAAVTSIVATNPNAATSMVSVNLGGFPCLAAVGIHVNGVLTLEISQTLNEGDTIEVQGNSSPAITHISGVEF</sequence>
<evidence type="ECO:0000313" key="2">
    <source>
        <dbReference type="Proteomes" id="UP000202851"/>
    </source>
</evidence>
<protein>
    <submittedName>
        <fullName evidence="1">Uncharacterized protein</fullName>
    </submittedName>
</protein>